<feature type="transmembrane region" description="Helical" evidence="2">
    <location>
        <begin position="63"/>
        <end position="84"/>
    </location>
</feature>
<keyword evidence="2" id="KW-0812">Transmembrane</keyword>
<keyword evidence="2" id="KW-1133">Transmembrane helix</keyword>
<evidence type="ECO:0000313" key="4">
    <source>
        <dbReference type="Proteomes" id="UP000002522"/>
    </source>
</evidence>
<feature type="region of interest" description="Disordered" evidence="1">
    <location>
        <begin position="1"/>
        <end position="27"/>
    </location>
</feature>
<dbReference type="InParanoid" id="Q8EUV8"/>
<feature type="transmembrane region" description="Helical" evidence="2">
    <location>
        <begin position="139"/>
        <end position="162"/>
    </location>
</feature>
<dbReference type="RefSeq" id="WP_011077632.1">
    <property type="nucleotide sequence ID" value="NC_004432.1"/>
</dbReference>
<dbReference type="EMBL" id="BA000026">
    <property type="protein sequence ID" value="BAC44603.1"/>
    <property type="molecule type" value="Genomic_DNA"/>
</dbReference>
<feature type="transmembrane region" description="Helical" evidence="2">
    <location>
        <begin position="182"/>
        <end position="206"/>
    </location>
</feature>
<feature type="transmembrane region" description="Helical" evidence="2">
    <location>
        <begin position="96"/>
        <end position="118"/>
    </location>
</feature>
<evidence type="ECO:0000256" key="2">
    <source>
        <dbReference type="SAM" id="Phobius"/>
    </source>
</evidence>
<protein>
    <recommendedName>
        <fullName evidence="5">Transmembrane protein</fullName>
    </recommendedName>
</protein>
<gene>
    <name evidence="3" type="ordered locus">MYPE8100</name>
</gene>
<evidence type="ECO:0000313" key="3">
    <source>
        <dbReference type="EMBL" id="BAC44603.1"/>
    </source>
</evidence>
<dbReference type="AlphaFoldDB" id="Q8EUV8"/>
<name>Q8EUV8_MALP2</name>
<proteinExistence type="predicted"/>
<keyword evidence="4" id="KW-1185">Reference proteome</keyword>
<keyword evidence="2" id="KW-0472">Membrane</keyword>
<organism evidence="3 4">
    <name type="scientific">Malacoplasma penetrans (strain HF-2)</name>
    <name type="common">Mycoplasma penetrans</name>
    <dbReference type="NCBI Taxonomy" id="272633"/>
    <lineage>
        <taxon>Bacteria</taxon>
        <taxon>Bacillati</taxon>
        <taxon>Mycoplasmatota</taxon>
        <taxon>Mycoplasmoidales</taxon>
        <taxon>Mycoplasmoidaceae</taxon>
        <taxon>Malacoplasma</taxon>
    </lineage>
</organism>
<sequence length="217" mass="24848">MIDLSNKALERKDDSVRRKTENQKSKNLTTKRIENTATRRIEIKKSPINKKEFTSNFVYSRRFPIFIVSSVLFLLSFGLIIFATTSIPQENHLNNLIFFSIITAINLIICIVLGIDLFRLIPNHDLNMDDEDDRSNYTYVRIFCLTKFIAASFALVVLLSITISLGLLNSQLSSLHLTNKTIYYSAAILSMIFNFVSVFTNILSFVESKFSRGILNE</sequence>
<dbReference type="HOGENOM" id="CLU_1271143_0_0_14"/>
<feature type="compositionally biased region" description="Basic and acidic residues" evidence="1">
    <location>
        <begin position="8"/>
        <end position="24"/>
    </location>
</feature>
<accession>Q8EUV8</accession>
<reference evidence="3 4" key="1">
    <citation type="journal article" date="2002" name="Nucleic Acids Res.">
        <title>The complete genomic sequence of Mycoplasma penetrans, an intracellular bacterial pathogen in humans.</title>
        <authorList>
            <person name="Sasaki Y."/>
            <person name="Ishikawa J."/>
            <person name="Yamashita A."/>
            <person name="Oshima K."/>
            <person name="Kenri T."/>
            <person name="Furuya K."/>
            <person name="Yoshino C."/>
            <person name="Horino A."/>
            <person name="Shiba T."/>
            <person name="Sasaki T."/>
            <person name="Hattori M."/>
        </authorList>
    </citation>
    <scope>NUCLEOTIDE SEQUENCE [LARGE SCALE GENOMIC DNA]</scope>
    <source>
        <strain evidence="3 4">HF-2</strain>
    </source>
</reference>
<evidence type="ECO:0008006" key="5">
    <source>
        <dbReference type="Google" id="ProtNLM"/>
    </source>
</evidence>
<dbReference type="Proteomes" id="UP000002522">
    <property type="component" value="Chromosome"/>
</dbReference>
<dbReference type="STRING" id="272633.gene:10731932"/>
<evidence type="ECO:0000256" key="1">
    <source>
        <dbReference type="SAM" id="MobiDB-lite"/>
    </source>
</evidence>
<dbReference type="KEGG" id="mpe:MYPE8100"/>